<organism evidence="8 9">
    <name type="scientific">Desmophyllum pertusum</name>
    <dbReference type="NCBI Taxonomy" id="174260"/>
    <lineage>
        <taxon>Eukaryota</taxon>
        <taxon>Metazoa</taxon>
        <taxon>Cnidaria</taxon>
        <taxon>Anthozoa</taxon>
        <taxon>Hexacorallia</taxon>
        <taxon>Scleractinia</taxon>
        <taxon>Caryophylliina</taxon>
        <taxon>Caryophylliidae</taxon>
        <taxon>Desmophyllum</taxon>
    </lineage>
</organism>
<evidence type="ECO:0000256" key="4">
    <source>
        <dbReference type="ARBA" id="ARBA00022833"/>
    </source>
</evidence>
<dbReference type="PANTHER" id="PTHR18952">
    <property type="entry name" value="CARBONIC ANHYDRASE"/>
    <property type="match status" value="1"/>
</dbReference>
<evidence type="ECO:0000256" key="5">
    <source>
        <dbReference type="ARBA" id="ARBA00023239"/>
    </source>
</evidence>
<dbReference type="OrthoDB" id="5986706at2759"/>
<evidence type="ECO:0000256" key="6">
    <source>
        <dbReference type="ARBA" id="ARBA00048348"/>
    </source>
</evidence>
<dbReference type="InterPro" id="IPR023561">
    <property type="entry name" value="Carbonic_anhydrase_a-class"/>
</dbReference>
<gene>
    <name evidence="8" type="ORF">OS493_001331</name>
</gene>
<keyword evidence="9" id="KW-1185">Reference proteome</keyword>
<proteinExistence type="inferred from homology"/>
<dbReference type="SMART" id="SM01057">
    <property type="entry name" value="Carb_anhydrase"/>
    <property type="match status" value="1"/>
</dbReference>
<comment type="similarity">
    <text evidence="1">Belongs to the alpha-carbonic anhydrase family.</text>
</comment>
<evidence type="ECO:0000313" key="9">
    <source>
        <dbReference type="Proteomes" id="UP001163046"/>
    </source>
</evidence>
<dbReference type="Gene3D" id="3.10.200.10">
    <property type="entry name" value="Alpha carbonic anhydrase"/>
    <property type="match status" value="1"/>
</dbReference>
<dbReference type="Proteomes" id="UP001163046">
    <property type="component" value="Unassembled WGS sequence"/>
</dbReference>
<comment type="caution">
    <text evidence="8">The sequence shown here is derived from an EMBL/GenBank/DDBJ whole genome shotgun (WGS) entry which is preliminary data.</text>
</comment>
<dbReference type="GO" id="GO:0008270">
    <property type="term" value="F:zinc ion binding"/>
    <property type="evidence" value="ECO:0007669"/>
    <property type="project" value="InterPro"/>
</dbReference>
<reference evidence="8" key="1">
    <citation type="submission" date="2023-01" db="EMBL/GenBank/DDBJ databases">
        <title>Genome assembly of the deep-sea coral Lophelia pertusa.</title>
        <authorList>
            <person name="Herrera S."/>
            <person name="Cordes E."/>
        </authorList>
    </citation>
    <scope>NUCLEOTIDE SEQUENCE</scope>
    <source>
        <strain evidence="8">USNM1676648</strain>
        <tissue evidence="8">Polyp</tissue>
    </source>
</reference>
<evidence type="ECO:0000256" key="2">
    <source>
        <dbReference type="ARBA" id="ARBA00012925"/>
    </source>
</evidence>
<dbReference type="EC" id="4.2.1.1" evidence="2"/>
<dbReference type="SUPFAM" id="SSF51069">
    <property type="entry name" value="Carbonic anhydrase"/>
    <property type="match status" value="1"/>
</dbReference>
<comment type="catalytic activity">
    <reaction evidence="6">
        <text>hydrogencarbonate + H(+) = CO2 + H2O</text>
        <dbReference type="Rhea" id="RHEA:10748"/>
        <dbReference type="ChEBI" id="CHEBI:15377"/>
        <dbReference type="ChEBI" id="CHEBI:15378"/>
        <dbReference type="ChEBI" id="CHEBI:16526"/>
        <dbReference type="ChEBI" id="CHEBI:17544"/>
        <dbReference type="EC" id="4.2.1.1"/>
    </reaction>
</comment>
<dbReference type="InterPro" id="IPR001148">
    <property type="entry name" value="CA_dom"/>
</dbReference>
<name>A0A9X0D7Q3_9CNID</name>
<dbReference type="AlphaFoldDB" id="A0A9X0D7Q3"/>
<evidence type="ECO:0000256" key="3">
    <source>
        <dbReference type="ARBA" id="ARBA00022723"/>
    </source>
</evidence>
<keyword evidence="4" id="KW-0862">Zinc</keyword>
<evidence type="ECO:0000259" key="7">
    <source>
        <dbReference type="PROSITE" id="PS51144"/>
    </source>
</evidence>
<evidence type="ECO:0000313" key="8">
    <source>
        <dbReference type="EMBL" id="KAJ7387974.1"/>
    </source>
</evidence>
<dbReference type="GO" id="GO:0004089">
    <property type="term" value="F:carbonate dehydratase activity"/>
    <property type="evidence" value="ECO:0007669"/>
    <property type="project" value="UniProtKB-EC"/>
</dbReference>
<protein>
    <recommendedName>
        <fullName evidence="2">carbonic anhydrase</fullName>
        <ecNumber evidence="2">4.2.1.1</ecNumber>
    </recommendedName>
</protein>
<keyword evidence="3" id="KW-0479">Metal-binding</keyword>
<dbReference type="PROSITE" id="PS51144">
    <property type="entry name" value="ALPHA_CA_2"/>
    <property type="match status" value="1"/>
</dbReference>
<feature type="domain" description="Alpha-carbonic anhydrase" evidence="7">
    <location>
        <begin position="1"/>
        <end position="233"/>
    </location>
</feature>
<accession>A0A9X0D7Q3</accession>
<sequence length="275" mass="31029">MKIEEGPADVAPVSERPDGFDLFYKRRSLRRTYQYEMEGEQFYFDCFRRIYIFIVKNGTEYLRKENWEPEQIVDKLPTFLQFLRQMHFVNFNVKYPNLTSAADKSDGLAVLGVLIKAIVFYIHPVVGTTNAAFNNIANHFSKLVNKSSTVDGIASFSLAALLPNTTKFYRYSGSLTTPGCYESVAWTVFSEPIQVSSAQMAGLRQVMMNSTNSMENNFRPAQKLNGRTVYISYKKPSDHSTANPTAIPTKPDGAVVAKITTSLLLMMLFGALFLN</sequence>
<dbReference type="PANTHER" id="PTHR18952:SF265">
    <property type="entry name" value="CARBONIC ANHYDRASE"/>
    <property type="match status" value="1"/>
</dbReference>
<dbReference type="InterPro" id="IPR036398">
    <property type="entry name" value="CA_dom_sf"/>
</dbReference>
<evidence type="ECO:0000256" key="1">
    <source>
        <dbReference type="ARBA" id="ARBA00010718"/>
    </source>
</evidence>
<dbReference type="GO" id="GO:0005886">
    <property type="term" value="C:plasma membrane"/>
    <property type="evidence" value="ECO:0007669"/>
    <property type="project" value="TreeGrafter"/>
</dbReference>
<dbReference type="Pfam" id="PF00194">
    <property type="entry name" value="Carb_anhydrase"/>
    <property type="match status" value="1"/>
</dbReference>
<dbReference type="EMBL" id="MU825873">
    <property type="protein sequence ID" value="KAJ7387974.1"/>
    <property type="molecule type" value="Genomic_DNA"/>
</dbReference>
<keyword evidence="5" id="KW-0456">Lyase</keyword>
<dbReference type="CDD" id="cd00326">
    <property type="entry name" value="alpha_CA"/>
    <property type="match status" value="1"/>
</dbReference>